<keyword evidence="1" id="KW-1133">Transmembrane helix</keyword>
<proteinExistence type="predicted"/>
<feature type="transmembrane region" description="Helical" evidence="1">
    <location>
        <begin position="38"/>
        <end position="59"/>
    </location>
</feature>
<organism evidence="3 4">
    <name type="scientific">Alkalibacterium putridalgicola</name>
    <dbReference type="NCBI Taxonomy" id="426703"/>
    <lineage>
        <taxon>Bacteria</taxon>
        <taxon>Bacillati</taxon>
        <taxon>Bacillota</taxon>
        <taxon>Bacilli</taxon>
        <taxon>Lactobacillales</taxon>
        <taxon>Carnobacteriaceae</taxon>
        <taxon>Alkalibacterium</taxon>
    </lineage>
</organism>
<feature type="transmembrane region" description="Helical" evidence="1">
    <location>
        <begin position="184"/>
        <end position="203"/>
    </location>
</feature>
<dbReference type="RefSeq" id="WP_091490156.1">
    <property type="nucleotide sequence ID" value="NZ_BJUX01000047.1"/>
</dbReference>
<accession>A0A1H7XKW1</accession>
<evidence type="ECO:0000313" key="3">
    <source>
        <dbReference type="EMBL" id="SEM34430.1"/>
    </source>
</evidence>
<protein>
    <submittedName>
        <fullName evidence="3">Uncharacterized protein</fullName>
    </submittedName>
</protein>
<evidence type="ECO:0000313" key="5">
    <source>
        <dbReference type="Proteomes" id="UP000321425"/>
    </source>
</evidence>
<dbReference type="Proteomes" id="UP000198548">
    <property type="component" value="Unassembled WGS sequence"/>
</dbReference>
<feature type="transmembrane region" description="Helical" evidence="1">
    <location>
        <begin position="124"/>
        <end position="146"/>
    </location>
</feature>
<keyword evidence="5" id="KW-1185">Reference proteome</keyword>
<feature type="transmembrane region" description="Helical" evidence="1">
    <location>
        <begin position="158"/>
        <end position="178"/>
    </location>
</feature>
<feature type="transmembrane region" description="Helical" evidence="1">
    <location>
        <begin position="71"/>
        <end position="94"/>
    </location>
</feature>
<name>A0A1H7XKW1_9LACT</name>
<sequence>MENIISNPMFSAVVSLLVGILLWYGLTDESASVKKSVVSVFMDSVFYFVVALFGINAILNISEIIQVPYRILLFSSNVVWIASLGVLIYGSYLYGDRLWENKEKAKSAAKLLTTIGLANHAYMYYRYASVTTLLLIVLFVSLLALLTFTNLTQKVPPVWIVLGFGALHLLIMGTRSVIYFNFVFTPLAILSLFIVFSGLLLGYKRGILPSRQN</sequence>
<keyword evidence="1" id="KW-0812">Transmembrane</keyword>
<feature type="transmembrane region" description="Helical" evidence="1">
    <location>
        <begin position="7"/>
        <end position="26"/>
    </location>
</feature>
<evidence type="ECO:0000313" key="4">
    <source>
        <dbReference type="Proteomes" id="UP000198548"/>
    </source>
</evidence>
<gene>
    <name evidence="2" type="ORF">APU01nite_23560</name>
    <name evidence="3" type="ORF">SAMN04488100_1553</name>
</gene>
<dbReference type="EMBL" id="BJUX01000047">
    <property type="protein sequence ID" value="GEK90317.1"/>
    <property type="molecule type" value="Genomic_DNA"/>
</dbReference>
<dbReference type="AlphaFoldDB" id="A0A1H7XKW1"/>
<evidence type="ECO:0000313" key="2">
    <source>
        <dbReference type="EMBL" id="GEK90317.1"/>
    </source>
</evidence>
<reference evidence="3 4" key="1">
    <citation type="submission" date="2016-10" db="EMBL/GenBank/DDBJ databases">
        <authorList>
            <person name="de Groot N.N."/>
        </authorList>
    </citation>
    <scope>NUCLEOTIDE SEQUENCE [LARGE SCALE GENOMIC DNA]</scope>
    <source>
        <strain evidence="3 4">DSM 19182</strain>
    </source>
</reference>
<dbReference type="STRING" id="426703.SAMN04488100_1553"/>
<dbReference type="Proteomes" id="UP000321425">
    <property type="component" value="Unassembled WGS sequence"/>
</dbReference>
<dbReference type="OrthoDB" id="2165697at2"/>
<evidence type="ECO:0000256" key="1">
    <source>
        <dbReference type="SAM" id="Phobius"/>
    </source>
</evidence>
<dbReference type="EMBL" id="FOBL01000055">
    <property type="protein sequence ID" value="SEM34430.1"/>
    <property type="molecule type" value="Genomic_DNA"/>
</dbReference>
<reference evidence="2 5" key="2">
    <citation type="submission" date="2019-07" db="EMBL/GenBank/DDBJ databases">
        <title>Whole genome shotgun sequence of Alkalibacterium putridalgicola NBRC 103243.</title>
        <authorList>
            <person name="Hosoyama A."/>
            <person name="Uohara A."/>
            <person name="Ohji S."/>
            <person name="Ichikawa N."/>
        </authorList>
    </citation>
    <scope>NUCLEOTIDE SEQUENCE [LARGE SCALE GENOMIC DNA]</scope>
    <source>
        <strain evidence="2 5">NBRC 103243</strain>
    </source>
</reference>
<keyword evidence="1" id="KW-0472">Membrane</keyword>